<evidence type="ECO:0000313" key="3">
    <source>
        <dbReference type="Proteomes" id="UP000238430"/>
    </source>
</evidence>
<sequence>MTNNDIFKKLRVAHKLRDTDIIEILALVDFRVTKSELSAFFRREDHPNYVECGDQILRNFLNGLIIHLRGPMPKKGEQPKGNPTTKTNPKKFNNKKNFNKPKSKKD</sequence>
<protein>
    <submittedName>
        <fullName evidence="2">DUF1456 domain-containing protein</fullName>
    </submittedName>
</protein>
<organism evidence="2 3">
    <name type="scientific">Mesoflavibacter zeaxanthinifaciens subsp. sabulilitoris</name>
    <dbReference type="NCBI Taxonomy" id="1520893"/>
    <lineage>
        <taxon>Bacteria</taxon>
        <taxon>Pseudomonadati</taxon>
        <taxon>Bacteroidota</taxon>
        <taxon>Flavobacteriia</taxon>
        <taxon>Flavobacteriales</taxon>
        <taxon>Flavobacteriaceae</taxon>
        <taxon>Mesoflavibacter</taxon>
    </lineage>
</organism>
<feature type="compositionally biased region" description="Basic residues" evidence="1">
    <location>
        <begin position="88"/>
        <end position="106"/>
    </location>
</feature>
<dbReference type="InterPro" id="IPR009921">
    <property type="entry name" value="YehS-like"/>
</dbReference>
<accession>A0A2T1NAP0</accession>
<dbReference type="PANTHER" id="PTHR37805:SF1">
    <property type="entry name" value="CYTOPLASMIC PROTEIN"/>
    <property type="match status" value="1"/>
</dbReference>
<comment type="caution">
    <text evidence="2">The sequence shown here is derived from an EMBL/GenBank/DDBJ whole genome shotgun (WGS) entry which is preliminary data.</text>
</comment>
<reference evidence="2 3" key="1">
    <citation type="submission" date="2018-03" db="EMBL/GenBank/DDBJ databases">
        <title>Mesoflavibacter sp. HG37 and Mesoflavibacter sp. HG96 sp.nov., two marine bacteria isolated from seawater of Western Pacific Ocean.</title>
        <authorList>
            <person name="Cheng H."/>
            <person name="Wu Y.-H."/>
            <person name="Guo L.-L."/>
            <person name="Xu X.-W."/>
        </authorList>
    </citation>
    <scope>NUCLEOTIDE SEQUENCE [LARGE SCALE GENOMIC DNA]</scope>
    <source>
        <strain evidence="2 3">KCTC 42117</strain>
    </source>
</reference>
<evidence type="ECO:0000256" key="1">
    <source>
        <dbReference type="SAM" id="MobiDB-lite"/>
    </source>
</evidence>
<dbReference type="Pfam" id="PF07308">
    <property type="entry name" value="DUF1456"/>
    <property type="match status" value="1"/>
</dbReference>
<dbReference type="AlphaFoldDB" id="A0A2T1NAP0"/>
<proteinExistence type="predicted"/>
<name>A0A2T1NAP0_9FLAO</name>
<gene>
    <name evidence="2" type="ORF">C7H61_09680</name>
</gene>
<dbReference type="Proteomes" id="UP000238430">
    <property type="component" value="Unassembled WGS sequence"/>
</dbReference>
<keyword evidence="3" id="KW-1185">Reference proteome</keyword>
<feature type="region of interest" description="Disordered" evidence="1">
    <location>
        <begin position="71"/>
        <end position="106"/>
    </location>
</feature>
<dbReference type="PANTHER" id="PTHR37805">
    <property type="entry name" value="CYTOPLASMIC PROTEIN-RELATED"/>
    <property type="match status" value="1"/>
</dbReference>
<dbReference type="OrthoDB" id="9788465at2"/>
<dbReference type="EMBL" id="PXOT01000024">
    <property type="protein sequence ID" value="PSG89214.1"/>
    <property type="molecule type" value="Genomic_DNA"/>
</dbReference>
<evidence type="ECO:0000313" key="2">
    <source>
        <dbReference type="EMBL" id="PSG89214.1"/>
    </source>
</evidence>
<dbReference type="RefSeq" id="WP_106679282.1">
    <property type="nucleotide sequence ID" value="NZ_JACHWV010000003.1"/>
</dbReference>